<dbReference type="Proteomes" id="UP001254075">
    <property type="component" value="Unassembled WGS sequence"/>
</dbReference>
<evidence type="ECO:0000256" key="2">
    <source>
        <dbReference type="ARBA" id="ARBA00044777"/>
    </source>
</evidence>
<dbReference type="RefSeq" id="WP_313845181.1">
    <property type="nucleotide sequence ID" value="NZ_JAVLAM010000001.1"/>
</dbReference>
<gene>
    <name evidence="3" type="primary">scpA</name>
    <name evidence="5" type="ORF">RI532_08805</name>
</gene>
<dbReference type="HAMAP" id="MF_01805">
    <property type="entry name" value="ScpA"/>
    <property type="match status" value="1"/>
</dbReference>
<dbReference type="EMBL" id="JAVLAM010000001">
    <property type="protein sequence ID" value="MDT7014505.1"/>
    <property type="molecule type" value="Genomic_DNA"/>
</dbReference>
<proteinExistence type="inferred from homology"/>
<comment type="function">
    <text evidence="3">Participates in chromosomal partition during cell division. May act via the formation of a condensin-like complex containing Smc and ScpB that pull DNA away from mid-cell into both cell halves.</text>
</comment>
<keyword evidence="3" id="KW-0963">Cytoplasm</keyword>
<evidence type="ECO:0000313" key="6">
    <source>
        <dbReference type="Proteomes" id="UP001254075"/>
    </source>
</evidence>
<dbReference type="Pfam" id="PF02616">
    <property type="entry name" value="SMC_ScpA"/>
    <property type="match status" value="1"/>
</dbReference>
<dbReference type="GO" id="GO:0006260">
    <property type="term" value="P:DNA replication"/>
    <property type="evidence" value="ECO:0007669"/>
    <property type="project" value="UniProtKB-UniRule"/>
</dbReference>
<organism evidence="5 6">
    <name type="scientific">Levilactobacillus namurensis</name>
    <dbReference type="NCBI Taxonomy" id="380393"/>
    <lineage>
        <taxon>Bacteria</taxon>
        <taxon>Bacillati</taxon>
        <taxon>Bacillota</taxon>
        <taxon>Bacilli</taxon>
        <taxon>Lactobacillales</taxon>
        <taxon>Lactobacillaceae</taxon>
        <taxon>Levilactobacillus</taxon>
    </lineage>
</organism>
<evidence type="ECO:0000256" key="1">
    <source>
        <dbReference type="ARBA" id="ARBA00022829"/>
    </source>
</evidence>
<dbReference type="AlphaFoldDB" id="A0AAW8W6M4"/>
<protein>
    <recommendedName>
        <fullName evidence="2 3">Segregation and condensation protein A</fullName>
    </recommendedName>
</protein>
<keyword evidence="1 3" id="KW-0159">Chromosome partition</keyword>
<keyword evidence="4" id="KW-0175">Coiled coil</keyword>
<comment type="subunit">
    <text evidence="3">Component of a cohesin-like complex composed of ScpA, ScpB and the Smc homodimer, in which ScpA and ScpB bind to the head domain of Smc. The presence of the three proteins is required for the association of the complex with DNA.</text>
</comment>
<name>A0AAW8W6M4_9LACO</name>
<dbReference type="PANTHER" id="PTHR33969:SF2">
    <property type="entry name" value="SEGREGATION AND CONDENSATION PROTEIN A"/>
    <property type="match status" value="1"/>
</dbReference>
<evidence type="ECO:0000313" key="5">
    <source>
        <dbReference type="EMBL" id="MDT7014505.1"/>
    </source>
</evidence>
<feature type="coiled-coil region" evidence="4">
    <location>
        <begin position="114"/>
        <end position="141"/>
    </location>
</feature>
<dbReference type="Gene3D" id="6.10.250.2410">
    <property type="match status" value="1"/>
</dbReference>
<accession>A0AAW8W6M4</accession>
<evidence type="ECO:0000256" key="3">
    <source>
        <dbReference type="HAMAP-Rule" id="MF_01805"/>
    </source>
</evidence>
<sequence>MPRLLQSGSINMDKTTMDGQPLIQVSDFEGPLDLLLHLIKTNEMDIYDIRIATITTQYLDYLHQMQTLRLDVAGEYFVMAANLMAIKAKLLLPKPQTVVPAADEEAYSDPREELVNQLLEYQRYQQAAQDLKRRAQERQQHFTRSAMAVPSDTPLTVAPGTTVADLQAALLKLVHRVSVARPVTQRVASERFTVKDQMRTVLHRLNRQPVTFDHLFGTTPVLEEVVTTFLAVLELAKRHQIALHQASRLVPLQLNAVVKGDDDHDTTRTD</sequence>
<dbReference type="InterPro" id="IPR003768">
    <property type="entry name" value="ScpA"/>
</dbReference>
<evidence type="ECO:0000256" key="4">
    <source>
        <dbReference type="SAM" id="Coils"/>
    </source>
</evidence>
<dbReference type="GO" id="GO:0005737">
    <property type="term" value="C:cytoplasm"/>
    <property type="evidence" value="ECO:0007669"/>
    <property type="project" value="UniProtKB-SubCell"/>
</dbReference>
<comment type="subcellular location">
    <subcellularLocation>
        <location evidence="3">Cytoplasm</location>
    </subcellularLocation>
    <text evidence="3">Associated with two foci at the outer edges of the nucleoid region in young cells, and at four foci within both cell halves in older cells.</text>
</comment>
<dbReference type="GO" id="GO:0051301">
    <property type="term" value="P:cell division"/>
    <property type="evidence" value="ECO:0007669"/>
    <property type="project" value="UniProtKB-KW"/>
</dbReference>
<keyword evidence="3" id="KW-0132">Cell division</keyword>
<keyword evidence="3" id="KW-0131">Cell cycle</keyword>
<comment type="similarity">
    <text evidence="3">Belongs to the ScpA family.</text>
</comment>
<reference evidence="5" key="1">
    <citation type="submission" date="2023-08" db="EMBL/GenBank/DDBJ databases">
        <authorList>
            <person name="Page C.A."/>
            <person name="Perez-Diaz I.M."/>
        </authorList>
    </citation>
    <scope>NUCLEOTIDE SEQUENCE</scope>
    <source>
        <strain evidence="5">3.8.38</strain>
    </source>
</reference>
<dbReference type="GO" id="GO:0007059">
    <property type="term" value="P:chromosome segregation"/>
    <property type="evidence" value="ECO:0007669"/>
    <property type="project" value="UniProtKB-UniRule"/>
</dbReference>
<comment type="caution">
    <text evidence="5">The sequence shown here is derived from an EMBL/GenBank/DDBJ whole genome shotgun (WGS) entry which is preliminary data.</text>
</comment>
<dbReference type="PANTHER" id="PTHR33969">
    <property type="entry name" value="SEGREGATION AND CONDENSATION PROTEIN A"/>
    <property type="match status" value="1"/>
</dbReference>